<dbReference type="EMBL" id="CP000473">
    <property type="protein sequence ID" value="ABJ82779.1"/>
    <property type="molecule type" value="Genomic_DNA"/>
</dbReference>
<dbReference type="Pfam" id="PF07879">
    <property type="entry name" value="PHB_acc_N"/>
    <property type="match status" value="1"/>
</dbReference>
<dbReference type="KEGG" id="sus:Acid_1789"/>
<evidence type="ECO:0000313" key="2">
    <source>
        <dbReference type="EMBL" id="ABJ82779.1"/>
    </source>
</evidence>
<dbReference type="STRING" id="234267.Acid_1789"/>
<proteinExistence type="predicted"/>
<evidence type="ECO:0000259" key="1">
    <source>
        <dbReference type="Pfam" id="PF07879"/>
    </source>
</evidence>
<name>Q027M8_SOLUE</name>
<accession>Q027M8</accession>
<dbReference type="InterPro" id="IPR012909">
    <property type="entry name" value="PHA_DNA-bd_N"/>
</dbReference>
<gene>
    <name evidence="2" type="ordered locus">Acid_1789</name>
</gene>
<reference evidence="2" key="1">
    <citation type="submission" date="2006-10" db="EMBL/GenBank/DDBJ databases">
        <title>Complete sequence of Solibacter usitatus Ellin6076.</title>
        <authorList>
            <consortium name="US DOE Joint Genome Institute"/>
            <person name="Copeland A."/>
            <person name="Lucas S."/>
            <person name="Lapidus A."/>
            <person name="Barry K."/>
            <person name="Detter J.C."/>
            <person name="Glavina del Rio T."/>
            <person name="Hammon N."/>
            <person name="Israni S."/>
            <person name="Dalin E."/>
            <person name="Tice H."/>
            <person name="Pitluck S."/>
            <person name="Thompson L.S."/>
            <person name="Brettin T."/>
            <person name="Bruce D."/>
            <person name="Han C."/>
            <person name="Tapia R."/>
            <person name="Gilna P."/>
            <person name="Schmutz J."/>
            <person name="Larimer F."/>
            <person name="Land M."/>
            <person name="Hauser L."/>
            <person name="Kyrpides N."/>
            <person name="Mikhailova N."/>
            <person name="Janssen P.H."/>
            <person name="Kuske C.R."/>
            <person name="Richardson P."/>
        </authorList>
    </citation>
    <scope>NUCLEOTIDE SEQUENCE</scope>
    <source>
        <strain evidence="2">Ellin6076</strain>
    </source>
</reference>
<sequence>MIIKKYPNRRLYNTSSRAYVNLNEIAALIRKGQDVQVVDARSGEDLTRVVLTQIIVEDAKDAPTGLPLELLRQLIMASDRAGQEFIMWYLKSAFDTYEKVQGAVQSRLQDVRSAALSPLSLMKNLLTPPAEPQAESELEQLRRRVAELEQRQKPRARAKRKP</sequence>
<feature type="domain" description="PHA accumulation regulator DNA-binding N-terminal" evidence="1">
    <location>
        <begin position="2"/>
        <end position="60"/>
    </location>
</feature>
<dbReference type="InParanoid" id="Q027M8"/>
<dbReference type="GO" id="GO:0003677">
    <property type="term" value="F:DNA binding"/>
    <property type="evidence" value="ECO:0007669"/>
    <property type="project" value="UniProtKB-KW"/>
</dbReference>
<dbReference type="OrthoDB" id="9795345at2"/>
<dbReference type="eggNOG" id="COG5394">
    <property type="taxonomic scope" value="Bacteria"/>
</dbReference>
<protein>
    <submittedName>
        <fullName evidence="2">PHA accumulation regulator DNA-binding protein</fullName>
    </submittedName>
</protein>
<organism evidence="2">
    <name type="scientific">Solibacter usitatus (strain Ellin6076)</name>
    <dbReference type="NCBI Taxonomy" id="234267"/>
    <lineage>
        <taxon>Bacteria</taxon>
        <taxon>Pseudomonadati</taxon>
        <taxon>Acidobacteriota</taxon>
        <taxon>Terriglobia</taxon>
        <taxon>Bryobacterales</taxon>
        <taxon>Solibacteraceae</taxon>
        <taxon>Candidatus Solibacter</taxon>
    </lineage>
</organism>
<dbReference type="HOGENOM" id="CLU_089210_3_0_0"/>
<keyword evidence="2" id="KW-0238">DNA-binding</keyword>
<dbReference type="AlphaFoldDB" id="Q027M8"/>